<dbReference type="GO" id="GO:0005615">
    <property type="term" value="C:extracellular space"/>
    <property type="evidence" value="ECO:0007669"/>
    <property type="project" value="TreeGrafter"/>
</dbReference>
<comment type="caution">
    <text evidence="6">Lacks conserved residue(s) required for the propagation of feature annotation.</text>
</comment>
<dbReference type="PROSITE" id="PS00022">
    <property type="entry name" value="EGF_1"/>
    <property type="match status" value="3"/>
</dbReference>
<dbReference type="PROSITE" id="PS01187">
    <property type="entry name" value="EGF_CA"/>
    <property type="match status" value="2"/>
</dbReference>
<dbReference type="InterPro" id="IPR000742">
    <property type="entry name" value="EGF"/>
</dbReference>
<evidence type="ECO:0000313" key="11">
    <source>
        <dbReference type="Proteomes" id="UP000887116"/>
    </source>
</evidence>
<feature type="domain" description="EGF-like" evidence="9">
    <location>
        <begin position="602"/>
        <end position="639"/>
    </location>
</feature>
<dbReference type="CDD" id="cd00054">
    <property type="entry name" value="EGF_CA"/>
    <property type="match status" value="1"/>
</dbReference>
<dbReference type="PROSITE" id="PS00010">
    <property type="entry name" value="ASX_HYDROXYL"/>
    <property type="match status" value="1"/>
</dbReference>
<evidence type="ECO:0000256" key="2">
    <source>
        <dbReference type="ARBA" id="ARBA00022729"/>
    </source>
</evidence>
<dbReference type="InterPro" id="IPR001881">
    <property type="entry name" value="EGF-like_Ca-bd_dom"/>
</dbReference>
<evidence type="ECO:0000256" key="1">
    <source>
        <dbReference type="ARBA" id="ARBA00022536"/>
    </source>
</evidence>
<dbReference type="SMART" id="SM00181">
    <property type="entry name" value="EGF"/>
    <property type="match status" value="9"/>
</dbReference>
<keyword evidence="2 8" id="KW-0732">Signal</keyword>
<dbReference type="InterPro" id="IPR049883">
    <property type="entry name" value="NOTCH1_EGF-like"/>
</dbReference>
<evidence type="ECO:0000256" key="3">
    <source>
        <dbReference type="ARBA" id="ARBA00022737"/>
    </source>
</evidence>
<evidence type="ECO:0000256" key="7">
    <source>
        <dbReference type="SAM" id="Phobius"/>
    </source>
</evidence>
<dbReference type="GO" id="GO:0005509">
    <property type="term" value="F:calcium ion binding"/>
    <property type="evidence" value="ECO:0007669"/>
    <property type="project" value="InterPro"/>
</dbReference>
<dbReference type="Gene3D" id="2.10.25.10">
    <property type="entry name" value="Laminin"/>
    <property type="match status" value="3"/>
</dbReference>
<keyword evidence="7" id="KW-1133">Transmembrane helix</keyword>
<dbReference type="PROSITE" id="PS50026">
    <property type="entry name" value="EGF_3"/>
    <property type="match status" value="2"/>
</dbReference>
<dbReference type="InterPro" id="IPR018097">
    <property type="entry name" value="EGF_Ca-bd_CS"/>
</dbReference>
<keyword evidence="1 6" id="KW-0245">EGF-like domain</keyword>
<dbReference type="InterPro" id="IPR000152">
    <property type="entry name" value="EGF-type_Asp/Asn_hydroxyl_site"/>
</dbReference>
<dbReference type="PANTHER" id="PTHR24042">
    <property type="entry name" value="NEL HOMOLOG"/>
    <property type="match status" value="1"/>
</dbReference>
<dbReference type="SUPFAM" id="SSF57196">
    <property type="entry name" value="EGF/Laminin"/>
    <property type="match status" value="1"/>
</dbReference>
<reference evidence="10" key="1">
    <citation type="submission" date="2020-07" db="EMBL/GenBank/DDBJ databases">
        <title>Multicomponent nature underlies the extraordinary mechanical properties of spider dragline silk.</title>
        <authorList>
            <person name="Kono N."/>
            <person name="Nakamura H."/>
            <person name="Mori M."/>
            <person name="Yoshida Y."/>
            <person name="Ohtoshi R."/>
            <person name="Malay A.D."/>
            <person name="Moran D.A.P."/>
            <person name="Tomita M."/>
            <person name="Numata K."/>
            <person name="Arakawa K."/>
        </authorList>
    </citation>
    <scope>NUCLEOTIDE SEQUENCE</scope>
</reference>
<comment type="caution">
    <text evidence="10">The sequence shown here is derived from an EMBL/GenBank/DDBJ whole genome shotgun (WGS) entry which is preliminary data.</text>
</comment>
<accession>A0A8X6JHW9</accession>
<dbReference type="OrthoDB" id="6421645at2759"/>
<dbReference type="FunFam" id="2.10.25.10:FF:000038">
    <property type="entry name" value="Fibrillin 2"/>
    <property type="match status" value="1"/>
</dbReference>
<keyword evidence="7" id="KW-0812">Transmembrane</keyword>
<evidence type="ECO:0000259" key="9">
    <source>
        <dbReference type="PROSITE" id="PS50026"/>
    </source>
</evidence>
<feature type="disulfide bond" evidence="6">
    <location>
        <begin position="90"/>
        <end position="99"/>
    </location>
</feature>
<evidence type="ECO:0000256" key="6">
    <source>
        <dbReference type="PROSITE-ProRule" id="PRU00076"/>
    </source>
</evidence>
<keyword evidence="4 6" id="KW-1015">Disulfide bond</keyword>
<evidence type="ECO:0000256" key="8">
    <source>
        <dbReference type="SAM" id="SignalP"/>
    </source>
</evidence>
<dbReference type="SMART" id="SM00179">
    <property type="entry name" value="EGF_CA"/>
    <property type="match status" value="2"/>
</dbReference>
<feature type="chain" id="PRO_5036466596" description="EGF-like domain-containing protein" evidence="8">
    <location>
        <begin position="30"/>
        <end position="746"/>
    </location>
</feature>
<name>A0A8X6JHW9_TRICU</name>
<protein>
    <recommendedName>
        <fullName evidence="9">EGF-like domain-containing protein</fullName>
    </recommendedName>
</protein>
<gene>
    <name evidence="10" type="primary">AVEN_32802_1</name>
    <name evidence="10" type="ORF">TNCT_528201</name>
</gene>
<dbReference type="AlphaFoldDB" id="A0A8X6JHW9"/>
<keyword evidence="3" id="KW-0677">Repeat</keyword>
<dbReference type="GO" id="GO:0008201">
    <property type="term" value="F:heparin binding"/>
    <property type="evidence" value="ECO:0007669"/>
    <property type="project" value="TreeGrafter"/>
</dbReference>
<evidence type="ECO:0000313" key="10">
    <source>
        <dbReference type="EMBL" id="GFR07206.1"/>
    </source>
</evidence>
<keyword evidence="5" id="KW-0325">Glycoprotein</keyword>
<keyword evidence="11" id="KW-1185">Reference proteome</keyword>
<keyword evidence="7" id="KW-0472">Membrane</keyword>
<dbReference type="Proteomes" id="UP000887116">
    <property type="component" value="Unassembled WGS sequence"/>
</dbReference>
<sequence>MTRRIFVHTCALVFLFAIPQSIHTSGALADNLEEASSEISVLESLIDENHRIHDLEESVLKSNEQCNQNTDCYHAGKCVTKEDGIKECECKNGTSGPLCKVVDECVDKSNKCGSGKDVQCVFDIVSEKAVCKCNNSSKKFDTITKTCRVPCELYSSDCGDYGTCRRDYVSKNTFAFCSCRKGVRGDRCETIDKCVNKEVDCGEDPTVICALNYNDVAYCKCNKSKQAFDDSEKVCKDCDCGQGSTQCSFVNGKKTCDCKGLYFFNGEKCEDCKCGQGSKSCSMVDGKKICDCIEYFEHRLDQCALCDCWKNGENCTFNNAGEKQCDCYPGYTMSKTGSCVAFCNSTHKCQNGGTCNKVCQCPKGTSGDFCEKVDWCDYDKCGFYFDEVECLYNETSGEGYCNCKRDKHYYEEVTKRCYECNCGDYGECILAYNAKVCICQEGYADYLLKCKRCDCGYASVNCSFKALEGKLCQCKEGYAQKTRVWNYDEVDATCAPCDCGKHGKCRYDNEEMVCECDENYKAIQGKCKECFCGYDGYCDFNSNGEKTCLCDKGFIPHNGICTPCNCDNSSLGDMQFSCHFVDGVKQCDCPDGFEATADFCEDINECLNTSSCPFNTICKNLPGTYMCECKPGFRVLNESLDPKDVGCEDINECEHNGTCISDTCVCINNPGSYDCVCKDGYYMAAASSGEHYNPTYNQCYAKDYSKRKTSIIIGVILAVAIVSVTGYIMYKKHWSSSNSNSGLEMR</sequence>
<dbReference type="InterPro" id="IPR009030">
    <property type="entry name" value="Growth_fac_rcpt_cys_sf"/>
</dbReference>
<dbReference type="InterPro" id="IPR051586">
    <property type="entry name" value="PKC-binding_NELL"/>
</dbReference>
<feature type="transmembrane region" description="Helical" evidence="7">
    <location>
        <begin position="711"/>
        <end position="730"/>
    </location>
</feature>
<evidence type="ECO:0000256" key="4">
    <source>
        <dbReference type="ARBA" id="ARBA00023157"/>
    </source>
</evidence>
<dbReference type="SUPFAM" id="SSF57184">
    <property type="entry name" value="Growth factor receptor domain"/>
    <property type="match status" value="1"/>
</dbReference>
<evidence type="ECO:0000256" key="5">
    <source>
        <dbReference type="ARBA" id="ARBA00023180"/>
    </source>
</evidence>
<dbReference type="EMBL" id="BMAO01016245">
    <property type="protein sequence ID" value="GFR07206.1"/>
    <property type="molecule type" value="Genomic_DNA"/>
</dbReference>
<feature type="domain" description="EGF-like" evidence="9">
    <location>
        <begin position="62"/>
        <end position="100"/>
    </location>
</feature>
<organism evidence="10 11">
    <name type="scientific">Trichonephila clavata</name>
    <name type="common">Joro spider</name>
    <name type="synonym">Nephila clavata</name>
    <dbReference type="NCBI Taxonomy" id="2740835"/>
    <lineage>
        <taxon>Eukaryota</taxon>
        <taxon>Metazoa</taxon>
        <taxon>Ecdysozoa</taxon>
        <taxon>Arthropoda</taxon>
        <taxon>Chelicerata</taxon>
        <taxon>Arachnida</taxon>
        <taxon>Araneae</taxon>
        <taxon>Araneomorphae</taxon>
        <taxon>Entelegynae</taxon>
        <taxon>Araneoidea</taxon>
        <taxon>Nephilidae</taxon>
        <taxon>Trichonephila</taxon>
    </lineage>
</organism>
<feature type="signal peptide" evidence="8">
    <location>
        <begin position="1"/>
        <end position="29"/>
    </location>
</feature>
<dbReference type="PANTHER" id="PTHR24042:SF5">
    <property type="entry name" value="EGF-LIKE CALCIUM-BINDING DOMAIN-CONTAINING PROTEIN"/>
    <property type="match status" value="1"/>
</dbReference>
<dbReference type="Pfam" id="PF07645">
    <property type="entry name" value="EGF_CA"/>
    <property type="match status" value="2"/>
</dbReference>
<proteinExistence type="predicted"/>